<feature type="coiled-coil region" evidence="1">
    <location>
        <begin position="2"/>
        <end position="56"/>
    </location>
</feature>
<accession>A0A7J8R5H8</accession>
<sequence length="81" mass="9554">MKKDFEKRNAELEKKKIEQIEAKKMNLRLEADVQKLEAERKGKIKAEEDLDNLKTDYKKLCLLMRTAGLGKTSEQWSEEIQ</sequence>
<gene>
    <name evidence="2" type="ORF">Godav_021103</name>
</gene>
<organism evidence="2 3">
    <name type="scientific">Gossypium davidsonii</name>
    <name type="common">Davidson's cotton</name>
    <name type="synonym">Gossypium klotzschianum subsp. davidsonii</name>
    <dbReference type="NCBI Taxonomy" id="34287"/>
    <lineage>
        <taxon>Eukaryota</taxon>
        <taxon>Viridiplantae</taxon>
        <taxon>Streptophyta</taxon>
        <taxon>Embryophyta</taxon>
        <taxon>Tracheophyta</taxon>
        <taxon>Spermatophyta</taxon>
        <taxon>Magnoliopsida</taxon>
        <taxon>eudicotyledons</taxon>
        <taxon>Gunneridae</taxon>
        <taxon>Pentapetalae</taxon>
        <taxon>rosids</taxon>
        <taxon>malvids</taxon>
        <taxon>Malvales</taxon>
        <taxon>Malvaceae</taxon>
        <taxon>Malvoideae</taxon>
        <taxon>Gossypium</taxon>
    </lineage>
</organism>
<dbReference type="Proteomes" id="UP000593561">
    <property type="component" value="Unassembled WGS sequence"/>
</dbReference>
<comment type="caution">
    <text evidence="2">The sequence shown here is derived from an EMBL/GenBank/DDBJ whole genome shotgun (WGS) entry which is preliminary data.</text>
</comment>
<proteinExistence type="predicted"/>
<evidence type="ECO:0000256" key="1">
    <source>
        <dbReference type="SAM" id="Coils"/>
    </source>
</evidence>
<keyword evidence="3" id="KW-1185">Reference proteome</keyword>
<name>A0A7J8R5H8_GOSDV</name>
<dbReference type="EMBL" id="JABFAC010000003">
    <property type="protein sequence ID" value="MBA0608955.1"/>
    <property type="molecule type" value="Genomic_DNA"/>
</dbReference>
<keyword evidence="1" id="KW-0175">Coiled coil</keyword>
<dbReference type="AlphaFoldDB" id="A0A7J8R5H8"/>
<protein>
    <submittedName>
        <fullName evidence="2">Uncharacterized protein</fullName>
    </submittedName>
</protein>
<reference evidence="2 3" key="1">
    <citation type="journal article" date="2019" name="Genome Biol. Evol.">
        <title>Insights into the evolution of the New World diploid cottons (Gossypium, subgenus Houzingenia) based on genome sequencing.</title>
        <authorList>
            <person name="Grover C.E."/>
            <person name="Arick M.A. 2nd"/>
            <person name="Thrash A."/>
            <person name="Conover J.L."/>
            <person name="Sanders W.S."/>
            <person name="Peterson D.G."/>
            <person name="Frelichowski J.E."/>
            <person name="Scheffler J.A."/>
            <person name="Scheffler B.E."/>
            <person name="Wendel J.F."/>
        </authorList>
    </citation>
    <scope>NUCLEOTIDE SEQUENCE [LARGE SCALE GENOMIC DNA]</scope>
    <source>
        <strain evidence="2">27</strain>
        <tissue evidence="2">Leaf</tissue>
    </source>
</reference>
<feature type="non-terminal residue" evidence="2">
    <location>
        <position position="81"/>
    </location>
</feature>
<evidence type="ECO:0000313" key="2">
    <source>
        <dbReference type="EMBL" id="MBA0608955.1"/>
    </source>
</evidence>
<evidence type="ECO:0000313" key="3">
    <source>
        <dbReference type="Proteomes" id="UP000593561"/>
    </source>
</evidence>